<dbReference type="EMBL" id="HBJA01077660">
    <property type="protein sequence ID" value="CAE0816072.1"/>
    <property type="molecule type" value="Transcribed_RNA"/>
</dbReference>
<accession>A0A7S4FUZ4</accession>
<name>A0A7S4FUZ4_9EUGL</name>
<dbReference type="PROSITE" id="PS50191">
    <property type="entry name" value="CRAL_TRIO"/>
    <property type="match status" value="1"/>
</dbReference>
<feature type="region of interest" description="Disordered" evidence="2">
    <location>
        <begin position="1"/>
        <end position="36"/>
    </location>
</feature>
<dbReference type="PANTHER" id="PTHR11106">
    <property type="entry name" value="GANGLIOSIDE INDUCED DIFFERENTIATION ASSOCIATED PROTEIN 2-RELATED"/>
    <property type="match status" value="1"/>
</dbReference>
<dbReference type="InterPro" id="IPR043472">
    <property type="entry name" value="Macro_dom-like"/>
</dbReference>
<dbReference type="SMART" id="SM00506">
    <property type="entry name" value="A1pp"/>
    <property type="match status" value="1"/>
</dbReference>
<dbReference type="PANTHER" id="PTHR11106:SF72">
    <property type="entry name" value="GANGLIOSIDE-INDUCED DIFFERENTIATION-ASSOCIATED PROTEIN 2"/>
    <property type="match status" value="1"/>
</dbReference>
<feature type="domain" description="CRAL-TRIO" evidence="3">
    <location>
        <begin position="372"/>
        <end position="526"/>
    </location>
</feature>
<evidence type="ECO:0000256" key="2">
    <source>
        <dbReference type="SAM" id="MobiDB-lite"/>
    </source>
</evidence>
<dbReference type="CDD" id="cd00170">
    <property type="entry name" value="SEC14"/>
    <property type="match status" value="1"/>
</dbReference>
<reference evidence="5" key="1">
    <citation type="submission" date="2021-01" db="EMBL/GenBank/DDBJ databases">
        <authorList>
            <person name="Corre E."/>
            <person name="Pelletier E."/>
            <person name="Niang G."/>
            <person name="Scheremetjew M."/>
            <person name="Finn R."/>
            <person name="Kale V."/>
            <person name="Holt S."/>
            <person name="Cochrane G."/>
            <person name="Meng A."/>
            <person name="Brown T."/>
            <person name="Cohen L."/>
        </authorList>
    </citation>
    <scope>NUCLEOTIDE SEQUENCE</scope>
    <source>
        <strain evidence="5">CCMP1594</strain>
    </source>
</reference>
<gene>
    <name evidence="5" type="ORF">EGYM00163_LOCUS27231</name>
</gene>
<dbReference type="InterPro" id="IPR002589">
    <property type="entry name" value="Macro_dom"/>
</dbReference>
<feature type="domain" description="Macro" evidence="4">
    <location>
        <begin position="37"/>
        <end position="229"/>
    </location>
</feature>
<dbReference type="SMART" id="SM00516">
    <property type="entry name" value="SEC14"/>
    <property type="match status" value="1"/>
</dbReference>
<dbReference type="SUPFAM" id="SSF52087">
    <property type="entry name" value="CRAL/TRIO domain"/>
    <property type="match status" value="1"/>
</dbReference>
<dbReference type="Pfam" id="PF01661">
    <property type="entry name" value="Macro"/>
    <property type="match status" value="1"/>
</dbReference>
<sequence length="545" mass="61523">METKTLDGIPRWNSTWTRDKGNDDEVEDDPLRATEEPSRFPFSDEINSIISLWQGNVWQVECDAIVNAAEEYYNDCRNPVSEAIFRTAGPSLEMEVTQIAMESNPSNNPIGCRTGDAILTNAYLLPCSKVIHTVGPRYNEKYKTAAENMLHSCYRTCLQTLVENRMSTIAFSCIHSERKNYSIRDAAPIALRTIRRFLERYPGKVKHVVLATQSAVEYSIYEDQMKLYFPRSKAEEDAACALLPDDTGNEVGETVSAERMIRIGTAPAPSGGATTSLQQPSIGLARDRARTALGGDATPAVGDGEIDTKAIANPVASAFGRVSVINGSSSLSAVDEGFSSMQGDVDARKREFLNSSEQEDAIIYSRYLRKSQTENFADIDALKVVYKCGPDIANRPTVALVGSRVPSETSWPRLLLYFIKIMEPIADKDYTLVYFHTNLTHKPDFSWMRKTYKVLPEKYKKNLKALYVIHPTWWLNVCVAFVRPFVNDRFWVKLHQINDLRQLYSYVPPQSISVPEEIVRYNQQLHGDVVQPEQSNEKRRPQDFL</sequence>
<dbReference type="CDD" id="cd02905">
    <property type="entry name" value="Macro_GDAP2-like"/>
    <property type="match status" value="1"/>
</dbReference>
<dbReference type="Gene3D" id="3.40.220.10">
    <property type="entry name" value="Leucine Aminopeptidase, subunit E, domain 1"/>
    <property type="match status" value="1"/>
</dbReference>
<evidence type="ECO:0008006" key="6">
    <source>
        <dbReference type="Google" id="ProtNLM"/>
    </source>
</evidence>
<dbReference type="InterPro" id="IPR001251">
    <property type="entry name" value="CRAL-TRIO_dom"/>
</dbReference>
<evidence type="ECO:0000313" key="5">
    <source>
        <dbReference type="EMBL" id="CAE0816072.1"/>
    </source>
</evidence>
<comment type="similarity">
    <text evidence="1">Belongs to the GDAP2 family.</text>
</comment>
<evidence type="ECO:0000256" key="1">
    <source>
        <dbReference type="ARBA" id="ARBA00008355"/>
    </source>
</evidence>
<dbReference type="InterPro" id="IPR035793">
    <property type="entry name" value="Macro_GDAP2"/>
</dbReference>
<evidence type="ECO:0000259" key="4">
    <source>
        <dbReference type="PROSITE" id="PS51154"/>
    </source>
</evidence>
<dbReference type="AlphaFoldDB" id="A0A7S4FUZ4"/>
<organism evidence="5">
    <name type="scientific">Eutreptiella gymnastica</name>
    <dbReference type="NCBI Taxonomy" id="73025"/>
    <lineage>
        <taxon>Eukaryota</taxon>
        <taxon>Discoba</taxon>
        <taxon>Euglenozoa</taxon>
        <taxon>Euglenida</taxon>
        <taxon>Spirocuta</taxon>
        <taxon>Euglenophyceae</taxon>
        <taxon>Eutreptiales</taxon>
        <taxon>Eutreptiaceae</taxon>
        <taxon>Eutreptiella</taxon>
    </lineage>
</organism>
<dbReference type="Gene3D" id="3.40.525.10">
    <property type="entry name" value="CRAL-TRIO lipid binding domain"/>
    <property type="match status" value="1"/>
</dbReference>
<feature type="compositionally biased region" description="Basic and acidic residues" evidence="2">
    <location>
        <begin position="17"/>
        <end position="36"/>
    </location>
</feature>
<evidence type="ECO:0000259" key="3">
    <source>
        <dbReference type="PROSITE" id="PS50191"/>
    </source>
</evidence>
<proteinExistence type="inferred from homology"/>
<dbReference type="InterPro" id="IPR036865">
    <property type="entry name" value="CRAL-TRIO_dom_sf"/>
</dbReference>
<protein>
    <recommendedName>
        <fullName evidence="6">Macro domain-containing protein</fullName>
    </recommendedName>
</protein>
<dbReference type="Pfam" id="PF13716">
    <property type="entry name" value="CRAL_TRIO_2"/>
    <property type="match status" value="1"/>
</dbReference>
<dbReference type="PROSITE" id="PS51154">
    <property type="entry name" value="MACRO"/>
    <property type="match status" value="1"/>
</dbReference>
<dbReference type="SUPFAM" id="SSF52949">
    <property type="entry name" value="Macro domain-like"/>
    <property type="match status" value="1"/>
</dbReference>